<evidence type="ECO:0000256" key="7">
    <source>
        <dbReference type="ARBA" id="ARBA00023136"/>
    </source>
</evidence>
<evidence type="ECO:0000256" key="5">
    <source>
        <dbReference type="ARBA" id="ARBA00022989"/>
    </source>
</evidence>
<feature type="domain" description="G-protein coupled receptors family 2 profile 1" evidence="12">
    <location>
        <begin position="113"/>
        <end position="196"/>
    </location>
</feature>
<evidence type="ECO:0000256" key="3">
    <source>
        <dbReference type="ARBA" id="ARBA00022475"/>
    </source>
</evidence>
<dbReference type="PANTHER" id="PTHR45620">
    <property type="entry name" value="PDF RECEPTOR-LIKE PROTEIN-RELATED"/>
    <property type="match status" value="1"/>
</dbReference>
<feature type="transmembrane region" description="Helical" evidence="11">
    <location>
        <begin position="292"/>
        <end position="310"/>
    </location>
</feature>
<evidence type="ECO:0000259" key="12">
    <source>
        <dbReference type="PROSITE" id="PS50227"/>
    </source>
</evidence>
<evidence type="ECO:0000256" key="11">
    <source>
        <dbReference type="SAM" id="Phobius"/>
    </source>
</evidence>
<dbReference type="OrthoDB" id="16753at2759"/>
<dbReference type="GO" id="GO:0007188">
    <property type="term" value="P:adenylate cyclase-modulating G protein-coupled receptor signaling pathway"/>
    <property type="evidence" value="ECO:0007669"/>
    <property type="project" value="TreeGrafter"/>
</dbReference>
<dbReference type="Gene3D" id="4.10.1240.10">
    <property type="entry name" value="GPCR, family 2, extracellular hormone receptor domain"/>
    <property type="match status" value="1"/>
</dbReference>
<dbReference type="PANTHER" id="PTHR45620:SF42">
    <property type="entry name" value="G-PROTEIN COUPLED RECEPTOR SEB-2"/>
    <property type="match status" value="1"/>
</dbReference>
<dbReference type="InterPro" id="IPR017983">
    <property type="entry name" value="GPCR_2_secretin-like_CS"/>
</dbReference>
<evidence type="ECO:0000256" key="10">
    <source>
        <dbReference type="ARBA" id="ARBA00023224"/>
    </source>
</evidence>
<feature type="transmembrane region" description="Helical" evidence="11">
    <location>
        <begin position="204"/>
        <end position="226"/>
    </location>
</feature>
<dbReference type="Proteomes" id="UP000494206">
    <property type="component" value="Unassembled WGS sequence"/>
</dbReference>
<keyword evidence="8" id="KW-0675">Receptor</keyword>
<evidence type="ECO:0000259" key="13">
    <source>
        <dbReference type="PROSITE" id="PS50261"/>
    </source>
</evidence>
<comment type="subcellular location">
    <subcellularLocation>
        <location evidence="1">Cell membrane</location>
        <topology evidence="1">Multi-pass membrane protein</topology>
    </subcellularLocation>
</comment>
<keyword evidence="7 11" id="KW-0472">Membrane</keyword>
<reference evidence="14 15" key="1">
    <citation type="submission" date="2020-04" db="EMBL/GenBank/DDBJ databases">
        <authorList>
            <person name="Laetsch R D."/>
            <person name="Stevens L."/>
            <person name="Kumar S."/>
            <person name="Blaxter L. M."/>
        </authorList>
    </citation>
    <scope>NUCLEOTIDE SEQUENCE [LARGE SCALE GENOMIC DNA]</scope>
</reference>
<proteinExistence type="inferred from homology"/>
<evidence type="ECO:0000256" key="8">
    <source>
        <dbReference type="ARBA" id="ARBA00023170"/>
    </source>
</evidence>
<gene>
    <name evidence="14" type="ORF">CBOVIS_LOCUS5067</name>
</gene>
<comment type="similarity">
    <text evidence="2">Belongs to the G-protein coupled receptor 2 family.</text>
</comment>
<evidence type="ECO:0000313" key="15">
    <source>
        <dbReference type="Proteomes" id="UP000494206"/>
    </source>
</evidence>
<dbReference type="InterPro" id="IPR000832">
    <property type="entry name" value="GPCR_2_secretin-like"/>
</dbReference>
<evidence type="ECO:0000256" key="2">
    <source>
        <dbReference type="ARBA" id="ARBA00005314"/>
    </source>
</evidence>
<dbReference type="SUPFAM" id="SSF111418">
    <property type="entry name" value="Hormone receptor domain"/>
    <property type="match status" value="1"/>
</dbReference>
<feature type="transmembrane region" description="Helical" evidence="11">
    <location>
        <begin position="409"/>
        <end position="427"/>
    </location>
</feature>
<dbReference type="InterPro" id="IPR050332">
    <property type="entry name" value="GPCR_2"/>
</dbReference>
<evidence type="ECO:0008006" key="16">
    <source>
        <dbReference type="Google" id="ProtNLM"/>
    </source>
</evidence>
<keyword evidence="3" id="KW-1003">Cell membrane</keyword>
<protein>
    <recommendedName>
        <fullName evidence="16">G-protein coupled receptors family 2 profile 2 domain-containing protein</fullName>
    </recommendedName>
</protein>
<feature type="transmembrane region" description="Helical" evidence="11">
    <location>
        <begin position="322"/>
        <end position="341"/>
    </location>
</feature>
<dbReference type="AlphaFoldDB" id="A0A8S1ER88"/>
<dbReference type="PROSITE" id="PS00650">
    <property type="entry name" value="G_PROTEIN_RECEP_F2_2"/>
    <property type="match status" value="1"/>
</dbReference>
<feature type="domain" description="G-protein coupled receptors family 2 profile 2" evidence="13">
    <location>
        <begin position="203"/>
        <end position="455"/>
    </location>
</feature>
<comment type="caution">
    <text evidence="14">The sequence shown here is derived from an EMBL/GenBank/DDBJ whole genome shotgun (WGS) entry which is preliminary data.</text>
</comment>
<keyword evidence="15" id="KW-1185">Reference proteome</keyword>
<feature type="transmembrane region" description="Helical" evidence="11">
    <location>
        <begin position="439"/>
        <end position="459"/>
    </location>
</feature>
<dbReference type="PROSITE" id="PS50261">
    <property type="entry name" value="G_PROTEIN_RECEP_F2_4"/>
    <property type="match status" value="1"/>
</dbReference>
<evidence type="ECO:0000256" key="9">
    <source>
        <dbReference type="ARBA" id="ARBA00023180"/>
    </source>
</evidence>
<evidence type="ECO:0000256" key="6">
    <source>
        <dbReference type="ARBA" id="ARBA00023040"/>
    </source>
</evidence>
<evidence type="ECO:0000256" key="4">
    <source>
        <dbReference type="ARBA" id="ARBA00022692"/>
    </source>
</evidence>
<dbReference type="InterPro" id="IPR036445">
    <property type="entry name" value="GPCR_2_extracell_dom_sf"/>
</dbReference>
<dbReference type="PRINTS" id="PR00249">
    <property type="entry name" value="GPCRSECRETIN"/>
</dbReference>
<keyword evidence="6" id="KW-0297">G-protein coupled receptor</keyword>
<name>A0A8S1ER88_9PELO</name>
<dbReference type="GO" id="GO:0007166">
    <property type="term" value="P:cell surface receptor signaling pathway"/>
    <property type="evidence" value="ECO:0007669"/>
    <property type="project" value="InterPro"/>
</dbReference>
<dbReference type="InterPro" id="IPR017981">
    <property type="entry name" value="GPCR_2-like_7TM"/>
</dbReference>
<dbReference type="Pfam" id="PF00002">
    <property type="entry name" value="7tm_2"/>
    <property type="match status" value="1"/>
</dbReference>
<dbReference type="EMBL" id="CADEPM010000003">
    <property type="protein sequence ID" value="CAB3402451.1"/>
    <property type="molecule type" value="Genomic_DNA"/>
</dbReference>
<dbReference type="SMART" id="SM00008">
    <property type="entry name" value="HormR"/>
    <property type="match status" value="1"/>
</dbReference>
<feature type="transmembrane region" description="Helical" evidence="11">
    <location>
        <begin position="361"/>
        <end position="388"/>
    </location>
</feature>
<dbReference type="GO" id="GO:0008528">
    <property type="term" value="F:G protein-coupled peptide receptor activity"/>
    <property type="evidence" value="ECO:0007669"/>
    <property type="project" value="TreeGrafter"/>
</dbReference>
<dbReference type="InterPro" id="IPR001879">
    <property type="entry name" value="GPCR_2_extracellular_dom"/>
</dbReference>
<dbReference type="Gene3D" id="1.20.1070.10">
    <property type="entry name" value="Rhodopsin 7-helix transmembrane proteins"/>
    <property type="match status" value="1"/>
</dbReference>
<keyword evidence="9" id="KW-0325">Glycoprotein</keyword>
<dbReference type="Pfam" id="PF02793">
    <property type="entry name" value="HRM"/>
    <property type="match status" value="1"/>
</dbReference>
<dbReference type="PROSITE" id="PS50227">
    <property type="entry name" value="G_PROTEIN_RECEP_F2_3"/>
    <property type="match status" value="1"/>
</dbReference>
<keyword evidence="5 11" id="KW-1133">Transmembrane helix</keyword>
<evidence type="ECO:0000313" key="14">
    <source>
        <dbReference type="EMBL" id="CAB3402451.1"/>
    </source>
</evidence>
<feature type="transmembrane region" description="Helical" evidence="11">
    <location>
        <begin position="247"/>
        <end position="272"/>
    </location>
</feature>
<dbReference type="PROSITE" id="PS00649">
    <property type="entry name" value="G_PROTEIN_RECEP_F2_1"/>
    <property type="match status" value="1"/>
</dbReference>
<keyword evidence="10" id="KW-0807">Transducer</keyword>
<sequence>MSCRFSNHGEFLPEQFDSVACSACFYFIFMLVEPYSSKYRINLCPNFSGILVCPNETPESECNCETRAHVYNLEEFALIKNWTTPLNELVLNPPLPYQFDYVTRDCCAAARNCCRNKLMTKSTDSRQKCPPTWDGWNCFDWSTVGPATAPCPSYIYGGHYRLDDRTTVQECTEYGWKDHDGRGKEHTNYSQCPISLSKDPEVRLIAGVITYSISVVVVLPAVMLLACLRPIRSQPMFILHRHLLISFLAYGALNLLNVSLFVVADAPLFSFIYSNHIFCRLLFSIQLRFLRLSNFSWMLAEGVYLFRLLYSARHSEDETLNSYKLVCWGVPAVLTAVYMMVRGITDEVGLCWIENSLVAGVEWMIIVPSLLAMMVNVLLLTLVMYILVKKLRCDPHLERIQYRKAVRGALMLIPVFGIQQLLTIYRFENTVYQAIDQSLNGLQGLFVALIVCYTNRTVIESISKYWNSRLEKRAIGAECRQRMSIQENSKVLLKPLASNANNNL</sequence>
<evidence type="ECO:0000256" key="1">
    <source>
        <dbReference type="ARBA" id="ARBA00004651"/>
    </source>
</evidence>
<accession>A0A8S1ER88</accession>
<keyword evidence="4 11" id="KW-0812">Transmembrane</keyword>
<organism evidence="14 15">
    <name type="scientific">Caenorhabditis bovis</name>
    <dbReference type="NCBI Taxonomy" id="2654633"/>
    <lineage>
        <taxon>Eukaryota</taxon>
        <taxon>Metazoa</taxon>
        <taxon>Ecdysozoa</taxon>
        <taxon>Nematoda</taxon>
        <taxon>Chromadorea</taxon>
        <taxon>Rhabditida</taxon>
        <taxon>Rhabditina</taxon>
        <taxon>Rhabditomorpha</taxon>
        <taxon>Rhabditoidea</taxon>
        <taxon>Rhabditidae</taxon>
        <taxon>Peloderinae</taxon>
        <taxon>Caenorhabditis</taxon>
    </lineage>
</organism>
<dbReference type="GO" id="GO:0005886">
    <property type="term" value="C:plasma membrane"/>
    <property type="evidence" value="ECO:0007669"/>
    <property type="project" value="UniProtKB-SubCell"/>
</dbReference>